<evidence type="ECO:0000313" key="1">
    <source>
        <dbReference type="EMBL" id="ENZ13064.1"/>
    </source>
</evidence>
<dbReference type="EMBL" id="AGYR01000036">
    <property type="protein sequence ID" value="ENZ13064.1"/>
    <property type="molecule type" value="Genomic_DNA"/>
</dbReference>
<accession>A0A0E2HM10</accession>
<protein>
    <submittedName>
        <fullName evidence="1">Uncharacterized protein</fullName>
    </submittedName>
</protein>
<comment type="caution">
    <text evidence="1">The sequence shown here is derived from an EMBL/GenBank/DDBJ whole genome shotgun (WGS) entry which is preliminary data.</text>
</comment>
<dbReference type="Proteomes" id="UP000013085">
    <property type="component" value="Unassembled WGS sequence"/>
</dbReference>
<dbReference type="RefSeq" id="WP_002593539.1">
    <property type="nucleotide sequence ID" value="NZ_KB850978.1"/>
</dbReference>
<dbReference type="PATRIC" id="fig|999408.3.peg.3620"/>
<evidence type="ECO:0000313" key="2">
    <source>
        <dbReference type="Proteomes" id="UP000013085"/>
    </source>
</evidence>
<name>A0A0E2HM10_9FIRM</name>
<organism evidence="1 2">
    <name type="scientific">[Clostridium] clostridioforme 90A8</name>
    <dbReference type="NCBI Taxonomy" id="999408"/>
    <lineage>
        <taxon>Bacteria</taxon>
        <taxon>Bacillati</taxon>
        <taxon>Bacillota</taxon>
        <taxon>Clostridia</taxon>
        <taxon>Lachnospirales</taxon>
        <taxon>Lachnospiraceae</taxon>
        <taxon>Enterocloster</taxon>
    </lineage>
</organism>
<gene>
    <name evidence="1" type="ORF">HMPREF1090_03345</name>
</gene>
<reference evidence="1 2" key="1">
    <citation type="submission" date="2013-01" db="EMBL/GenBank/DDBJ databases">
        <title>The Genome Sequence of Clostridium clostridioforme 90A8.</title>
        <authorList>
            <consortium name="The Broad Institute Genome Sequencing Platform"/>
            <person name="Earl A."/>
            <person name="Ward D."/>
            <person name="Feldgarden M."/>
            <person name="Gevers D."/>
            <person name="Courvalin P."/>
            <person name="Lambert T."/>
            <person name="Walker B."/>
            <person name="Young S.K."/>
            <person name="Zeng Q."/>
            <person name="Gargeya S."/>
            <person name="Fitzgerald M."/>
            <person name="Haas B."/>
            <person name="Abouelleil A."/>
            <person name="Alvarado L."/>
            <person name="Arachchi H.M."/>
            <person name="Berlin A.M."/>
            <person name="Chapman S.B."/>
            <person name="Dewar J."/>
            <person name="Goldberg J."/>
            <person name="Griggs A."/>
            <person name="Gujja S."/>
            <person name="Hansen M."/>
            <person name="Howarth C."/>
            <person name="Imamovic A."/>
            <person name="Larimer J."/>
            <person name="McCowan C."/>
            <person name="Murphy C."/>
            <person name="Neiman D."/>
            <person name="Pearson M."/>
            <person name="Priest M."/>
            <person name="Roberts A."/>
            <person name="Saif S."/>
            <person name="Shea T."/>
            <person name="Sisk P."/>
            <person name="Sykes S."/>
            <person name="Wortman J."/>
            <person name="Nusbaum C."/>
            <person name="Birren B."/>
        </authorList>
    </citation>
    <scope>NUCLEOTIDE SEQUENCE [LARGE SCALE GENOMIC DNA]</scope>
    <source>
        <strain evidence="1 2">90A8</strain>
    </source>
</reference>
<dbReference type="AlphaFoldDB" id="A0A0E2HM10"/>
<proteinExistence type="predicted"/>
<dbReference type="HOGENOM" id="CLU_2842017_0_0_9"/>
<sequence>MDDMSMIDFVYEEDEEGYTKKIKMPFFDKMFDVDICIRTEEERIEDYSMKPMQNSWKNTKLSKLV</sequence>